<keyword evidence="3" id="KW-1185">Reference proteome</keyword>
<dbReference type="InterPro" id="IPR029068">
    <property type="entry name" value="Glyas_Bleomycin-R_OHBP_Dase"/>
</dbReference>
<dbReference type="AlphaFoldDB" id="A0A8J3HWN2"/>
<dbReference type="RefSeq" id="WP_220191935.1">
    <property type="nucleotide sequence ID" value="NZ_BNJF01000001.1"/>
</dbReference>
<proteinExistence type="predicted"/>
<evidence type="ECO:0000259" key="1">
    <source>
        <dbReference type="PROSITE" id="PS51819"/>
    </source>
</evidence>
<dbReference type="PANTHER" id="PTHR39175:SF1">
    <property type="entry name" value="FAMILY PROTEIN, PUTATIVE (AFU_ORTHOLOGUE AFUA_3G15060)-RELATED"/>
    <property type="match status" value="1"/>
</dbReference>
<dbReference type="PROSITE" id="PS51819">
    <property type="entry name" value="VOC"/>
    <property type="match status" value="1"/>
</dbReference>
<sequence>MTKPRLQHVSILVPPGSQEAVRAFYGQLLGLEEKQPPLTLDHLQLVWYIVGDGEMELHLLPATDRPSENGQHFCLVVDDLDKYRHTLIEAGVTIIEAEPIPGRPRFFCRDPFGNLIELTTLLGDYRTYQS</sequence>
<accession>A0A8J3HWN2</accession>
<evidence type="ECO:0000313" key="3">
    <source>
        <dbReference type="Proteomes" id="UP000612362"/>
    </source>
</evidence>
<dbReference type="Pfam" id="PF00903">
    <property type="entry name" value="Glyoxalase"/>
    <property type="match status" value="1"/>
</dbReference>
<organism evidence="2 3">
    <name type="scientific">Ktedonospora formicarum</name>
    <dbReference type="NCBI Taxonomy" id="2778364"/>
    <lineage>
        <taxon>Bacteria</taxon>
        <taxon>Bacillati</taxon>
        <taxon>Chloroflexota</taxon>
        <taxon>Ktedonobacteria</taxon>
        <taxon>Ktedonobacterales</taxon>
        <taxon>Ktedonobacteraceae</taxon>
        <taxon>Ktedonospora</taxon>
    </lineage>
</organism>
<reference evidence="2" key="1">
    <citation type="submission" date="2020-10" db="EMBL/GenBank/DDBJ databases">
        <title>Taxonomic study of unclassified bacteria belonging to the class Ktedonobacteria.</title>
        <authorList>
            <person name="Yabe S."/>
            <person name="Wang C.M."/>
            <person name="Zheng Y."/>
            <person name="Sakai Y."/>
            <person name="Cavaletti L."/>
            <person name="Monciardini P."/>
            <person name="Donadio S."/>
        </authorList>
    </citation>
    <scope>NUCLEOTIDE SEQUENCE</scope>
    <source>
        <strain evidence="2">SOSP1-1</strain>
    </source>
</reference>
<comment type="caution">
    <text evidence="2">The sequence shown here is derived from an EMBL/GenBank/DDBJ whole genome shotgun (WGS) entry which is preliminary data.</text>
</comment>
<dbReference type="SUPFAM" id="SSF54593">
    <property type="entry name" value="Glyoxalase/Bleomycin resistance protein/Dihydroxybiphenyl dioxygenase"/>
    <property type="match status" value="1"/>
</dbReference>
<feature type="domain" description="VOC" evidence="1">
    <location>
        <begin position="5"/>
        <end position="121"/>
    </location>
</feature>
<gene>
    <name evidence="2" type="ORF">KSX_05530</name>
</gene>
<dbReference type="PANTHER" id="PTHR39175">
    <property type="entry name" value="FAMILY PROTEIN, PUTATIVE (AFU_ORTHOLOGUE AFUA_3G15060)-RELATED"/>
    <property type="match status" value="1"/>
</dbReference>
<dbReference type="EMBL" id="BNJF01000001">
    <property type="protein sequence ID" value="GHO42390.1"/>
    <property type="molecule type" value="Genomic_DNA"/>
</dbReference>
<dbReference type="InterPro" id="IPR004360">
    <property type="entry name" value="Glyas_Fos-R_dOase_dom"/>
</dbReference>
<evidence type="ECO:0000313" key="2">
    <source>
        <dbReference type="EMBL" id="GHO42390.1"/>
    </source>
</evidence>
<name>A0A8J3HWN2_9CHLR</name>
<protein>
    <submittedName>
        <fullName evidence="2">Glyoxalase</fullName>
    </submittedName>
</protein>
<dbReference type="Gene3D" id="3.10.180.10">
    <property type="entry name" value="2,3-Dihydroxybiphenyl 1,2-Dioxygenase, domain 1"/>
    <property type="match status" value="1"/>
</dbReference>
<dbReference type="Proteomes" id="UP000612362">
    <property type="component" value="Unassembled WGS sequence"/>
</dbReference>
<dbReference type="InterPro" id="IPR037523">
    <property type="entry name" value="VOC_core"/>
</dbReference>